<protein>
    <submittedName>
        <fullName evidence="2">DUF819 domain-containing protein</fullName>
    </submittedName>
</protein>
<name>A0A3B0VX22_9ZZZZ</name>
<feature type="transmembrane region" description="Helical" evidence="1">
    <location>
        <begin position="235"/>
        <end position="256"/>
    </location>
</feature>
<feature type="transmembrane region" description="Helical" evidence="1">
    <location>
        <begin position="390"/>
        <end position="415"/>
    </location>
</feature>
<keyword evidence="1" id="KW-0812">Transmembrane</keyword>
<feature type="transmembrane region" description="Helical" evidence="1">
    <location>
        <begin position="357"/>
        <end position="378"/>
    </location>
</feature>
<accession>A0A3B0VX22</accession>
<evidence type="ECO:0000256" key="1">
    <source>
        <dbReference type="SAM" id="Phobius"/>
    </source>
</evidence>
<dbReference type="EMBL" id="UOFA01000392">
    <property type="protein sequence ID" value="VAW48178.1"/>
    <property type="molecule type" value="Genomic_DNA"/>
</dbReference>
<organism evidence="2">
    <name type="scientific">hydrothermal vent metagenome</name>
    <dbReference type="NCBI Taxonomy" id="652676"/>
    <lineage>
        <taxon>unclassified sequences</taxon>
        <taxon>metagenomes</taxon>
        <taxon>ecological metagenomes</taxon>
    </lineage>
</organism>
<keyword evidence="1" id="KW-0472">Membrane</keyword>
<dbReference type="Pfam" id="PF05684">
    <property type="entry name" value="DUF819"/>
    <property type="match status" value="1"/>
</dbReference>
<dbReference type="InterPro" id="IPR008537">
    <property type="entry name" value="DUF819"/>
</dbReference>
<keyword evidence="1" id="KW-1133">Transmembrane helix</keyword>
<feature type="transmembrane region" description="Helical" evidence="1">
    <location>
        <begin position="103"/>
        <end position="124"/>
    </location>
</feature>
<sequence length="416" mass="44359">MNPEANSYLIQSDAVLFGVLALILGLVFYTKQSENKILVKFYTYVPALLMCYLLPSFLTTFKLIDAESSQLYYMASRYLLPAALVLLTLSVDLKGIIRLGPKAGIMFLTGTLGIMIGGPIAFIATRAMFPEAFAASGADDIWRGMTTLAGSWIGGGANQAAMKEVWEVSDSAFTQMVAIDVVWASIWMAILLLMAQRSAKIDAWTGADVSAIERIKLKMETFQKENSKPVTLPDLVFMSAIAFGITGFAHACANWLGPAIKENLPMLAEVNLDSTFFWLVILATLGGVLLSFTKARKYEGSGASGIGTLFVYILVATIGLKMDVTQIKPFLFVIGGIWIGIHAILLLGVGKLIKAPLFFLAVGSQANIGGAASAPVVASAFHPALAPVGVLLAVFGYVVGTSAAMLTGVILQYLAS</sequence>
<feature type="transmembrane region" description="Helical" evidence="1">
    <location>
        <begin position="300"/>
        <end position="318"/>
    </location>
</feature>
<feature type="transmembrane region" description="Helical" evidence="1">
    <location>
        <begin position="276"/>
        <end position="293"/>
    </location>
</feature>
<evidence type="ECO:0000313" key="2">
    <source>
        <dbReference type="EMBL" id="VAW48178.1"/>
    </source>
</evidence>
<feature type="transmembrane region" description="Helical" evidence="1">
    <location>
        <begin position="6"/>
        <end position="29"/>
    </location>
</feature>
<feature type="transmembrane region" description="Helical" evidence="1">
    <location>
        <begin position="330"/>
        <end position="350"/>
    </location>
</feature>
<dbReference type="PANTHER" id="PTHR34289:SF8">
    <property type="entry name" value="DUF819 DOMAIN-CONTAINING PROTEIN"/>
    <property type="match status" value="1"/>
</dbReference>
<feature type="transmembrane region" description="Helical" evidence="1">
    <location>
        <begin position="70"/>
        <end position="91"/>
    </location>
</feature>
<reference evidence="2" key="1">
    <citation type="submission" date="2018-06" db="EMBL/GenBank/DDBJ databases">
        <authorList>
            <person name="Zhirakovskaya E."/>
        </authorList>
    </citation>
    <scope>NUCLEOTIDE SEQUENCE</scope>
</reference>
<proteinExistence type="predicted"/>
<feature type="transmembrane region" description="Helical" evidence="1">
    <location>
        <begin position="41"/>
        <end position="64"/>
    </location>
</feature>
<dbReference type="AlphaFoldDB" id="A0A3B0VX22"/>
<feature type="transmembrane region" description="Helical" evidence="1">
    <location>
        <begin position="172"/>
        <end position="194"/>
    </location>
</feature>
<gene>
    <name evidence="2" type="ORF">MNBD_GAMMA02-1469</name>
</gene>
<dbReference type="PANTHER" id="PTHR34289">
    <property type="entry name" value="PROTEIN, PUTATIVE (DUF819)-RELATED"/>
    <property type="match status" value="1"/>
</dbReference>